<dbReference type="RefSeq" id="WP_120355774.1">
    <property type="nucleotide sequence ID" value="NZ_RAQO01000008.1"/>
</dbReference>
<comment type="caution">
    <text evidence="2">The sequence shown here is derived from an EMBL/GenBank/DDBJ whole genome shotgun (WGS) entry which is preliminary data.</text>
</comment>
<name>A0A420E8M9_9ALTE</name>
<dbReference type="InterPro" id="IPR054267">
    <property type="entry name" value="DUF6998"/>
</dbReference>
<dbReference type="OrthoDB" id="7221045at2"/>
<feature type="domain" description="DUF6998" evidence="1">
    <location>
        <begin position="137"/>
        <end position="255"/>
    </location>
</feature>
<gene>
    <name evidence="2" type="ORF">DBZ36_15005</name>
</gene>
<evidence type="ECO:0000313" key="2">
    <source>
        <dbReference type="EMBL" id="RKF15688.1"/>
    </source>
</evidence>
<reference evidence="2 3" key="1">
    <citation type="submission" date="2018-09" db="EMBL/GenBank/DDBJ databases">
        <authorList>
            <person name="Wang Z."/>
        </authorList>
    </citation>
    <scope>NUCLEOTIDE SEQUENCE [LARGE SCALE GENOMIC DNA]</scope>
    <source>
        <strain evidence="2 3">ALS 81</strain>
    </source>
</reference>
<protein>
    <recommendedName>
        <fullName evidence="1">DUF6998 domain-containing protein</fullName>
    </recommendedName>
</protein>
<dbReference type="Proteomes" id="UP000286482">
    <property type="component" value="Unassembled WGS sequence"/>
</dbReference>
<organism evidence="2 3">
    <name type="scientific">Alginatibacterium sediminis</name>
    <dbReference type="NCBI Taxonomy" id="2164068"/>
    <lineage>
        <taxon>Bacteria</taxon>
        <taxon>Pseudomonadati</taxon>
        <taxon>Pseudomonadota</taxon>
        <taxon>Gammaproteobacteria</taxon>
        <taxon>Alteromonadales</taxon>
        <taxon>Alteromonadaceae</taxon>
        <taxon>Alginatibacterium</taxon>
    </lineage>
</organism>
<evidence type="ECO:0000259" key="1">
    <source>
        <dbReference type="Pfam" id="PF22522"/>
    </source>
</evidence>
<accession>A0A420E8M9</accession>
<sequence>MLTKEFIDNDSDYLNWINQNPAGFVINTYRANSSTYNVLHSANCSYISVAPKNSPAGAFTERNYKKVCSNKVSELRGWLHQHVAKNAEFSTECGRCKPWTLANYEQAILESEGLSLEHVNELYDKYLQLIQFEVEQLGVKATEARHLIGRLGEFYCAKILNGKISTVVNQHGFDVISETGHRVSVKTTAQITGFVRISARTLHLVDNLMILQYQEGRLLEVFYGDIKLATSNARFYEDINCYELDISKARRLHNEQLN</sequence>
<evidence type="ECO:0000313" key="3">
    <source>
        <dbReference type="Proteomes" id="UP000286482"/>
    </source>
</evidence>
<proteinExistence type="predicted"/>
<dbReference type="AlphaFoldDB" id="A0A420E8M9"/>
<keyword evidence="3" id="KW-1185">Reference proteome</keyword>
<dbReference type="EMBL" id="RAQO01000008">
    <property type="protein sequence ID" value="RKF15688.1"/>
    <property type="molecule type" value="Genomic_DNA"/>
</dbReference>
<dbReference type="Pfam" id="PF22522">
    <property type="entry name" value="DUF6998"/>
    <property type="match status" value="1"/>
</dbReference>